<dbReference type="FunFam" id="3.40.50.1260:FF:000031">
    <property type="entry name" value="Phosphoglycerate kinase 1"/>
    <property type="match status" value="1"/>
</dbReference>
<keyword evidence="11 13" id="KW-0067">ATP-binding</keyword>
<dbReference type="PANTHER" id="PTHR11406">
    <property type="entry name" value="PHOSPHOGLYCERATE KINASE"/>
    <property type="match status" value="1"/>
</dbReference>
<dbReference type="FunFam" id="3.40.50.1260:FF:000006">
    <property type="entry name" value="Phosphoglycerate kinase"/>
    <property type="match status" value="1"/>
</dbReference>
<keyword evidence="12 13" id="KW-0324">Glycolysis</keyword>
<dbReference type="InterPro" id="IPR015824">
    <property type="entry name" value="Phosphoglycerate_kinase_N"/>
</dbReference>
<feature type="binding site" evidence="14">
    <location>
        <position position="37"/>
    </location>
    <ligand>
        <name>(2R)-3-phosphoglycerate</name>
        <dbReference type="ChEBI" id="CHEBI:58272"/>
    </ligand>
</feature>
<feature type="binding site" evidence="13">
    <location>
        <position position="152"/>
    </location>
    <ligand>
        <name>substrate</name>
    </ligand>
</feature>
<dbReference type="EMBL" id="DTMF01000292">
    <property type="protein sequence ID" value="HGF35085.1"/>
    <property type="molecule type" value="Genomic_DNA"/>
</dbReference>
<evidence type="ECO:0000256" key="7">
    <source>
        <dbReference type="ARBA" id="ARBA00022490"/>
    </source>
</evidence>
<keyword evidence="7 13" id="KW-0963">Cytoplasm</keyword>
<evidence type="ECO:0000256" key="2">
    <source>
        <dbReference type="ARBA" id="ARBA00004838"/>
    </source>
</evidence>
<dbReference type="SUPFAM" id="SSF53748">
    <property type="entry name" value="Phosphoglycerate kinase"/>
    <property type="match status" value="1"/>
</dbReference>
<evidence type="ECO:0000256" key="12">
    <source>
        <dbReference type="ARBA" id="ARBA00023152"/>
    </source>
</evidence>
<feature type="binding site" evidence="14">
    <location>
        <position position="119"/>
    </location>
    <ligand>
        <name>(2R)-3-phosphoglycerate</name>
        <dbReference type="ChEBI" id="CHEBI:58272"/>
    </ligand>
</feature>
<dbReference type="Pfam" id="PF00162">
    <property type="entry name" value="PGK"/>
    <property type="match status" value="1"/>
</dbReference>
<feature type="binding site" evidence="13">
    <location>
        <position position="37"/>
    </location>
    <ligand>
        <name>substrate</name>
    </ligand>
</feature>
<dbReference type="PANTHER" id="PTHR11406:SF23">
    <property type="entry name" value="PHOSPHOGLYCERATE KINASE 1, CHLOROPLASTIC-RELATED"/>
    <property type="match status" value="1"/>
</dbReference>
<evidence type="ECO:0000256" key="13">
    <source>
        <dbReference type="HAMAP-Rule" id="MF_00145"/>
    </source>
</evidence>
<evidence type="ECO:0000256" key="5">
    <source>
        <dbReference type="ARBA" id="ARBA00013061"/>
    </source>
</evidence>
<dbReference type="InterPro" id="IPR001576">
    <property type="entry name" value="Phosphoglycerate_kinase"/>
</dbReference>
<comment type="catalytic activity">
    <reaction evidence="1 13 16">
        <text>(2R)-3-phosphoglycerate + ATP = (2R)-3-phospho-glyceroyl phosphate + ADP</text>
        <dbReference type="Rhea" id="RHEA:14801"/>
        <dbReference type="ChEBI" id="CHEBI:30616"/>
        <dbReference type="ChEBI" id="CHEBI:57604"/>
        <dbReference type="ChEBI" id="CHEBI:58272"/>
        <dbReference type="ChEBI" id="CHEBI:456216"/>
        <dbReference type="EC" id="2.7.2.3"/>
    </reaction>
</comment>
<dbReference type="GO" id="GO:0005829">
    <property type="term" value="C:cytosol"/>
    <property type="evidence" value="ECO:0007669"/>
    <property type="project" value="TreeGrafter"/>
</dbReference>
<dbReference type="AlphaFoldDB" id="A0A7C3Z3D9"/>
<feature type="binding site" evidence="13 14">
    <location>
        <begin position="21"/>
        <end position="23"/>
    </location>
    <ligand>
        <name>substrate</name>
    </ligand>
</feature>
<dbReference type="GO" id="GO:0005524">
    <property type="term" value="F:ATP binding"/>
    <property type="evidence" value="ECO:0007669"/>
    <property type="project" value="UniProtKB-KW"/>
</dbReference>
<dbReference type="GO" id="GO:0006096">
    <property type="term" value="P:glycolytic process"/>
    <property type="evidence" value="ECO:0007669"/>
    <property type="project" value="UniProtKB-UniRule"/>
</dbReference>
<gene>
    <name evidence="13" type="primary">pgk</name>
    <name evidence="17" type="ORF">ENW96_12030</name>
</gene>
<dbReference type="EC" id="2.7.2.3" evidence="5 13"/>
<protein>
    <recommendedName>
        <fullName evidence="6 13">Phosphoglycerate kinase</fullName>
        <ecNumber evidence="5 13">2.7.2.3</ecNumber>
    </recommendedName>
</protein>
<comment type="subcellular location">
    <subcellularLocation>
        <location evidence="13">Cytoplasm</location>
    </subcellularLocation>
</comment>
<feature type="binding site" evidence="13 15">
    <location>
        <position position="203"/>
    </location>
    <ligand>
        <name>ATP</name>
        <dbReference type="ChEBI" id="CHEBI:30616"/>
    </ligand>
</feature>
<dbReference type="PIRSF" id="PIRSF000724">
    <property type="entry name" value="Pgk"/>
    <property type="match status" value="1"/>
</dbReference>
<evidence type="ECO:0000256" key="9">
    <source>
        <dbReference type="ARBA" id="ARBA00022741"/>
    </source>
</evidence>
<dbReference type="GO" id="GO:0004618">
    <property type="term" value="F:phosphoglycerate kinase activity"/>
    <property type="evidence" value="ECO:0007669"/>
    <property type="project" value="UniProtKB-UniRule"/>
</dbReference>
<evidence type="ECO:0000256" key="10">
    <source>
        <dbReference type="ARBA" id="ARBA00022777"/>
    </source>
</evidence>
<feature type="binding site" evidence="14">
    <location>
        <position position="152"/>
    </location>
    <ligand>
        <name>(2R)-3-phosphoglycerate</name>
        <dbReference type="ChEBI" id="CHEBI:58272"/>
    </ligand>
</feature>
<feature type="binding site" evidence="13">
    <location>
        <position position="119"/>
    </location>
    <ligand>
        <name>substrate</name>
    </ligand>
</feature>
<organism evidence="17">
    <name type="scientific">Desulfobacca acetoxidans</name>
    <dbReference type="NCBI Taxonomy" id="60893"/>
    <lineage>
        <taxon>Bacteria</taxon>
        <taxon>Pseudomonadati</taxon>
        <taxon>Thermodesulfobacteriota</taxon>
        <taxon>Desulfobaccia</taxon>
        <taxon>Desulfobaccales</taxon>
        <taxon>Desulfobaccaceae</taxon>
        <taxon>Desulfobacca</taxon>
    </lineage>
</organism>
<evidence type="ECO:0000256" key="11">
    <source>
        <dbReference type="ARBA" id="ARBA00022840"/>
    </source>
</evidence>
<evidence type="ECO:0000256" key="1">
    <source>
        <dbReference type="ARBA" id="ARBA00000642"/>
    </source>
</evidence>
<dbReference type="Gene3D" id="3.40.50.1260">
    <property type="entry name" value="Phosphoglycerate kinase, N-terminal domain"/>
    <property type="match status" value="2"/>
</dbReference>
<comment type="caution">
    <text evidence="17">The sequence shown here is derived from an EMBL/GenBank/DDBJ whole genome shotgun (WGS) entry which is preliminary data.</text>
</comment>
<dbReference type="HAMAP" id="MF_00145">
    <property type="entry name" value="Phosphoglyc_kinase"/>
    <property type="match status" value="1"/>
</dbReference>
<proteinExistence type="inferred from homology"/>
<comment type="subunit">
    <text evidence="4 13">Monomer.</text>
</comment>
<feature type="binding site" evidence="13 15">
    <location>
        <position position="325"/>
    </location>
    <ligand>
        <name>ATP</name>
        <dbReference type="ChEBI" id="CHEBI:30616"/>
    </ligand>
</feature>
<reference evidence="17" key="1">
    <citation type="journal article" date="2020" name="mSystems">
        <title>Genome- and Community-Level Interaction Insights into Carbon Utilization and Element Cycling Functions of Hydrothermarchaeota in Hydrothermal Sediment.</title>
        <authorList>
            <person name="Zhou Z."/>
            <person name="Liu Y."/>
            <person name="Xu W."/>
            <person name="Pan J."/>
            <person name="Luo Z.H."/>
            <person name="Li M."/>
        </authorList>
    </citation>
    <scope>NUCLEOTIDE SEQUENCE [LARGE SCALE GENOMIC DNA]</scope>
    <source>
        <strain evidence="17">SpSt-897</strain>
    </source>
</reference>
<dbReference type="UniPathway" id="UPA00109">
    <property type="reaction ID" value="UER00185"/>
</dbReference>
<comment type="similarity">
    <text evidence="3 13 16">Belongs to the phosphoglycerate kinase family.</text>
</comment>
<keyword evidence="9 13" id="KW-0547">Nucleotide-binding</keyword>
<evidence type="ECO:0000256" key="6">
    <source>
        <dbReference type="ARBA" id="ARBA00016471"/>
    </source>
</evidence>
<dbReference type="PRINTS" id="PR00477">
    <property type="entry name" value="PHGLYCKINASE"/>
</dbReference>
<evidence type="ECO:0000256" key="8">
    <source>
        <dbReference type="ARBA" id="ARBA00022679"/>
    </source>
</evidence>
<feature type="binding site" evidence="13 14">
    <location>
        <begin position="60"/>
        <end position="63"/>
    </location>
    <ligand>
        <name>substrate</name>
    </ligand>
</feature>
<name>A0A7C3Z3D9_9BACT</name>
<dbReference type="GO" id="GO:0006094">
    <property type="term" value="P:gluconeogenesis"/>
    <property type="evidence" value="ECO:0007669"/>
    <property type="project" value="TreeGrafter"/>
</dbReference>
<evidence type="ECO:0000256" key="16">
    <source>
        <dbReference type="RuleBase" id="RU000532"/>
    </source>
</evidence>
<keyword evidence="8 13" id="KW-0808">Transferase</keyword>
<keyword evidence="10 13" id="KW-0418">Kinase</keyword>
<comment type="pathway">
    <text evidence="2 13">Carbohydrate degradation; glycolysis; pyruvate from D-glyceraldehyde 3-phosphate: step 2/5.</text>
</comment>
<comment type="caution">
    <text evidence="13">Lacks conserved residue(s) required for the propagation of feature annotation.</text>
</comment>
<dbReference type="GO" id="GO:0043531">
    <property type="term" value="F:ADP binding"/>
    <property type="evidence" value="ECO:0007669"/>
    <property type="project" value="TreeGrafter"/>
</dbReference>
<evidence type="ECO:0000256" key="4">
    <source>
        <dbReference type="ARBA" id="ARBA00011245"/>
    </source>
</evidence>
<evidence type="ECO:0000313" key="17">
    <source>
        <dbReference type="EMBL" id="HGF35085.1"/>
    </source>
</evidence>
<dbReference type="InterPro" id="IPR036043">
    <property type="entry name" value="Phosphoglycerate_kinase_sf"/>
</dbReference>
<sequence>MRVKFIDEVDIKGKTLFIRVDFNVPLDRNRNITDDTRIRAVLPTLNYALEEEAKVIVASHLGRPKGKPSEELNMVPVARRLAYRLHRKVKLAPGVIGPEVDRLKAEMEPGDVLLLENLRFHPGEEQNDEEFAKELMKGVDVYVNDAFAVAHRAHASVDAVTRFAPICVAGFLMRDEVLYFHRSLEDPARPLAALIGGAKISSKLGALINLLKNVDKMIIGGAMANTFLKAKGYDVGKSLVDDTLIKTAENLMAEARKKGVKFYLPVDVVVADRLDRRAQTKITPVQEVPPEWIIADIGPATVTLFSEALQNAQTIIWNGPMGAFELDPFSRGTMAMVHKVADLYALTIVGGGDTDVALHKAGEFQKFSYVSTGGGAFIELLEGKKLPGIKALEDWAARHPNV</sequence>
<feature type="binding site" evidence="13 15">
    <location>
        <begin position="351"/>
        <end position="354"/>
    </location>
    <ligand>
        <name>ATP</name>
        <dbReference type="ChEBI" id="CHEBI:30616"/>
    </ligand>
</feature>
<evidence type="ECO:0000256" key="14">
    <source>
        <dbReference type="PIRSR" id="PIRSR000724-1"/>
    </source>
</evidence>
<evidence type="ECO:0000256" key="3">
    <source>
        <dbReference type="ARBA" id="ARBA00008982"/>
    </source>
</evidence>
<accession>A0A7C3Z3D9</accession>
<evidence type="ECO:0000256" key="15">
    <source>
        <dbReference type="PIRSR" id="PIRSR000724-2"/>
    </source>
</evidence>